<evidence type="ECO:0000313" key="1">
    <source>
        <dbReference type="EMBL" id="ADG07362.1"/>
    </source>
</evidence>
<name>D5WUB0_KYRT2</name>
<dbReference type="KEGG" id="bts:Btus_2713"/>
<reference evidence="1 2" key="1">
    <citation type="journal article" date="2011" name="Stand. Genomic Sci.">
        <title>Complete genome sequence of the thermophilic, hydrogen-oxidizing Bacillus tusciae type strain (T2) and reclassification in the new genus, Kyrpidia gen. nov. as Kyrpidia tusciae comb. nov. and emendation of the family Alicyclobacillaceae da Costa and Rainey, 2010.</title>
        <authorList>
            <person name="Klenk H.P."/>
            <person name="Lapidus A."/>
            <person name="Chertkov O."/>
            <person name="Copeland A."/>
            <person name="Del Rio T.G."/>
            <person name="Nolan M."/>
            <person name="Lucas S."/>
            <person name="Chen F."/>
            <person name="Tice H."/>
            <person name="Cheng J.F."/>
            <person name="Han C."/>
            <person name="Bruce D."/>
            <person name="Goodwin L."/>
            <person name="Pitluck S."/>
            <person name="Pati A."/>
            <person name="Ivanova N."/>
            <person name="Mavromatis K."/>
            <person name="Daum C."/>
            <person name="Chen A."/>
            <person name="Palaniappan K."/>
            <person name="Chang Y.J."/>
            <person name="Land M."/>
            <person name="Hauser L."/>
            <person name="Jeffries C.D."/>
            <person name="Detter J.C."/>
            <person name="Rohde M."/>
            <person name="Abt B."/>
            <person name="Pukall R."/>
            <person name="Goker M."/>
            <person name="Bristow J."/>
            <person name="Markowitz V."/>
            <person name="Hugenholtz P."/>
            <person name="Eisen J.A."/>
        </authorList>
    </citation>
    <scope>NUCLEOTIDE SEQUENCE [LARGE SCALE GENOMIC DNA]</scope>
    <source>
        <strain evidence="1 2">DSM 2912</strain>
    </source>
</reference>
<gene>
    <name evidence="1" type="ordered locus">Btus_2713</name>
</gene>
<protein>
    <submittedName>
        <fullName evidence="1">Uncharacterized protein</fullName>
    </submittedName>
</protein>
<accession>D5WUB0</accession>
<dbReference type="HOGENOM" id="CLU_3099968_0_0_9"/>
<evidence type="ECO:0000313" key="2">
    <source>
        <dbReference type="Proteomes" id="UP000002368"/>
    </source>
</evidence>
<proteinExistence type="predicted"/>
<dbReference type="AlphaFoldDB" id="D5WUB0"/>
<dbReference type="Proteomes" id="UP000002368">
    <property type="component" value="Chromosome"/>
</dbReference>
<organism evidence="1 2">
    <name type="scientific">Kyrpidia tusciae (strain DSM 2912 / NBRC 15312 / T2)</name>
    <name type="common">Bacillus tusciae</name>
    <dbReference type="NCBI Taxonomy" id="562970"/>
    <lineage>
        <taxon>Bacteria</taxon>
        <taxon>Bacillati</taxon>
        <taxon>Bacillota</taxon>
        <taxon>Bacilli</taxon>
        <taxon>Bacillales</taxon>
        <taxon>Alicyclobacillaceae</taxon>
        <taxon>Kyrpidia</taxon>
    </lineage>
</organism>
<dbReference type="STRING" id="562970.Btus_2713"/>
<sequence>MIIDVHGTFPDRLFYSLTLMRNFNSTLATQLFDRVALWWAVPTRVSSGPEP</sequence>
<dbReference type="EMBL" id="CP002017">
    <property type="protein sequence ID" value="ADG07362.1"/>
    <property type="molecule type" value="Genomic_DNA"/>
</dbReference>
<keyword evidence="2" id="KW-1185">Reference proteome</keyword>